<evidence type="ECO:0000256" key="14">
    <source>
        <dbReference type="ARBA" id="ARBA00049308"/>
    </source>
</evidence>
<evidence type="ECO:0000256" key="12">
    <source>
        <dbReference type="ARBA" id="ARBA00042638"/>
    </source>
</evidence>
<evidence type="ECO:0000256" key="15">
    <source>
        <dbReference type="ARBA" id="ARBA00051680"/>
    </source>
</evidence>
<evidence type="ECO:0000256" key="16">
    <source>
        <dbReference type="PROSITE-ProRule" id="PRU10141"/>
    </source>
</evidence>
<dbReference type="InterPro" id="IPR008271">
    <property type="entry name" value="Ser/Thr_kinase_AS"/>
</dbReference>
<dbReference type="SMART" id="SM00220">
    <property type="entry name" value="S_TKc"/>
    <property type="match status" value="1"/>
</dbReference>
<evidence type="ECO:0000256" key="13">
    <source>
        <dbReference type="ARBA" id="ARBA00049003"/>
    </source>
</evidence>
<dbReference type="InterPro" id="IPR011009">
    <property type="entry name" value="Kinase-like_dom_sf"/>
</dbReference>
<dbReference type="Pfam" id="PF00069">
    <property type="entry name" value="Pkinase"/>
    <property type="match status" value="1"/>
</dbReference>
<feature type="domain" description="Protein kinase" evidence="17">
    <location>
        <begin position="621"/>
        <end position="875"/>
    </location>
</feature>
<feature type="binding site" evidence="16">
    <location>
        <position position="650"/>
    </location>
    <ligand>
        <name>ATP</name>
        <dbReference type="ChEBI" id="CHEBI:30616"/>
    </ligand>
</feature>
<dbReference type="EnsemblMetazoa" id="XM_019909550.1">
    <property type="protein sequence ID" value="XP_019765109.1"/>
    <property type="gene ID" value="LOC109540962"/>
</dbReference>
<dbReference type="PANTHER" id="PTHR46392">
    <property type="entry name" value="DUAL SERINE/THREONINE AND TYROSINE PROTEIN KINASE"/>
    <property type="match status" value="1"/>
</dbReference>
<keyword evidence="9" id="KW-0829">Tyrosine-protein kinase</keyword>
<keyword evidence="8 16" id="KW-0067">ATP-binding</keyword>
<dbReference type="GO" id="GO:0004712">
    <property type="term" value="F:protein serine/threonine/tyrosine kinase activity"/>
    <property type="evidence" value="ECO:0007669"/>
    <property type="project" value="UniProtKB-EC"/>
</dbReference>
<keyword evidence="5" id="KW-0808">Transferase</keyword>
<evidence type="ECO:0000313" key="19">
    <source>
        <dbReference type="Proteomes" id="UP000019118"/>
    </source>
</evidence>
<dbReference type="InterPro" id="IPR017441">
    <property type="entry name" value="Protein_kinase_ATP_BS"/>
</dbReference>
<evidence type="ECO:0000256" key="2">
    <source>
        <dbReference type="ARBA" id="ARBA00013203"/>
    </source>
</evidence>
<reference evidence="19" key="1">
    <citation type="journal article" date="2013" name="Genome Biol.">
        <title>Draft genome of the mountain pine beetle, Dendroctonus ponderosae Hopkins, a major forest pest.</title>
        <authorList>
            <person name="Keeling C.I."/>
            <person name="Yuen M.M."/>
            <person name="Liao N.Y."/>
            <person name="Docking T.R."/>
            <person name="Chan S.K."/>
            <person name="Taylor G.A."/>
            <person name="Palmquist D.L."/>
            <person name="Jackman S.D."/>
            <person name="Nguyen A."/>
            <person name="Li M."/>
            <person name="Henderson H."/>
            <person name="Janes J.K."/>
            <person name="Zhao Y."/>
            <person name="Pandoh P."/>
            <person name="Moore R."/>
            <person name="Sperling F.A."/>
            <person name="Huber D.P."/>
            <person name="Birol I."/>
            <person name="Jones S.J."/>
            <person name="Bohlmann J."/>
        </authorList>
    </citation>
    <scope>NUCLEOTIDE SEQUENCE</scope>
</reference>
<dbReference type="GO" id="GO:0043066">
    <property type="term" value="P:negative regulation of apoptotic process"/>
    <property type="evidence" value="ECO:0007669"/>
    <property type="project" value="TreeGrafter"/>
</dbReference>
<name>A0AAR5PVS1_DENPD</name>
<comment type="catalytic activity">
    <reaction evidence="14">
        <text>L-threonyl-[protein] + ATP = O-phospho-L-threonyl-[protein] + ADP + H(+)</text>
        <dbReference type="Rhea" id="RHEA:46608"/>
        <dbReference type="Rhea" id="RHEA-COMP:11060"/>
        <dbReference type="Rhea" id="RHEA-COMP:11605"/>
        <dbReference type="ChEBI" id="CHEBI:15378"/>
        <dbReference type="ChEBI" id="CHEBI:30013"/>
        <dbReference type="ChEBI" id="CHEBI:30616"/>
        <dbReference type="ChEBI" id="CHEBI:61977"/>
        <dbReference type="ChEBI" id="CHEBI:456216"/>
        <dbReference type="EC" id="2.7.12.1"/>
    </reaction>
</comment>
<dbReference type="AlphaFoldDB" id="A0AAR5PVS1"/>
<evidence type="ECO:0000256" key="11">
    <source>
        <dbReference type="ARBA" id="ARBA00041268"/>
    </source>
</evidence>
<accession>A0AAR5PVS1</accession>
<evidence type="ECO:0000256" key="3">
    <source>
        <dbReference type="ARBA" id="ARBA00022490"/>
    </source>
</evidence>
<dbReference type="EC" id="2.7.12.1" evidence="2"/>
<dbReference type="GO" id="GO:0045743">
    <property type="term" value="P:positive regulation of fibroblast growth factor receptor signaling pathway"/>
    <property type="evidence" value="ECO:0007669"/>
    <property type="project" value="TreeGrafter"/>
</dbReference>
<dbReference type="GO" id="GO:0005524">
    <property type="term" value="F:ATP binding"/>
    <property type="evidence" value="ECO:0007669"/>
    <property type="project" value="UniProtKB-UniRule"/>
</dbReference>
<evidence type="ECO:0000256" key="10">
    <source>
        <dbReference type="ARBA" id="ARBA00040421"/>
    </source>
</evidence>
<evidence type="ECO:0000259" key="17">
    <source>
        <dbReference type="PROSITE" id="PS50011"/>
    </source>
</evidence>
<dbReference type="GO" id="GO:0005737">
    <property type="term" value="C:cytoplasm"/>
    <property type="evidence" value="ECO:0007669"/>
    <property type="project" value="UniProtKB-SubCell"/>
</dbReference>
<dbReference type="PANTHER" id="PTHR46392:SF1">
    <property type="entry name" value="DUAL SERINE_THREONINE AND TYROSINE PROTEIN KINASE"/>
    <property type="match status" value="1"/>
</dbReference>
<evidence type="ECO:0000256" key="9">
    <source>
        <dbReference type="ARBA" id="ARBA00023137"/>
    </source>
</evidence>
<dbReference type="Gene3D" id="1.10.510.10">
    <property type="entry name" value="Transferase(Phosphotransferase) domain 1"/>
    <property type="match status" value="1"/>
</dbReference>
<keyword evidence="3" id="KW-0963">Cytoplasm</keyword>
<evidence type="ECO:0000256" key="1">
    <source>
        <dbReference type="ARBA" id="ARBA00004496"/>
    </source>
</evidence>
<evidence type="ECO:0000256" key="8">
    <source>
        <dbReference type="ARBA" id="ARBA00022840"/>
    </source>
</evidence>
<dbReference type="InterPro" id="IPR000719">
    <property type="entry name" value="Prot_kinase_dom"/>
</dbReference>
<protein>
    <recommendedName>
        <fullName evidence="10">Dual serine/threonine and tyrosine protein kinase</fullName>
        <ecNumber evidence="2">2.7.12.1</ecNumber>
    </recommendedName>
    <alternativeName>
        <fullName evidence="12">Dusty protein kinase</fullName>
    </alternativeName>
    <alternativeName>
        <fullName evidence="11">Receptor-interacting serine/threonine-protein kinase 5</fullName>
    </alternativeName>
</protein>
<dbReference type="Proteomes" id="UP000019118">
    <property type="component" value="Unassembled WGS sequence"/>
</dbReference>
<comment type="catalytic activity">
    <reaction evidence="13">
        <text>L-seryl-[protein] + ATP = O-phospho-L-seryl-[protein] + ADP + H(+)</text>
        <dbReference type="Rhea" id="RHEA:17989"/>
        <dbReference type="Rhea" id="RHEA-COMP:9863"/>
        <dbReference type="Rhea" id="RHEA-COMP:11604"/>
        <dbReference type="ChEBI" id="CHEBI:15378"/>
        <dbReference type="ChEBI" id="CHEBI:29999"/>
        <dbReference type="ChEBI" id="CHEBI:30616"/>
        <dbReference type="ChEBI" id="CHEBI:83421"/>
        <dbReference type="ChEBI" id="CHEBI:456216"/>
        <dbReference type="EC" id="2.7.12.1"/>
    </reaction>
</comment>
<dbReference type="PROSITE" id="PS00107">
    <property type="entry name" value="PROTEIN_KINASE_ATP"/>
    <property type="match status" value="1"/>
</dbReference>
<sequence length="918" mass="104957">MLSEVSKEIKYYLKHCQILKRILRETNSSLNDINNLLQLGTDIKRELSIYDELEALSQKVERTPNLIIFGQSCHAKAVLVNMLLQQKILPYFSSQWRHITFKYGQAKSVHLMLGEEIEIVENLNVHEEPNWETIPEEDIQRNDKENLLDHCPSIEVMLKHKLLKENVKIIVPPDCHRDQLVEVLERIGEKVLPVIIYALSEDTLSDFNIQEIRKLKDIYLVPFLFVSVNKIELPALNTESLTEPKKHSLESNGEENVNQLHSLKEQLTRLGYISNDSDSDLSVTSEQTDELLRKKPFCLECSLDNALMSDKTINEDFILFIREILRSSKLKMALSLSELHNSCLRKFILCAFDMAREIQITPKRILYAQDVEMKMFTSLMTIASEQQEEITSIIQRTLQDMKSNVAEVLEGYNSSALVSPKVATMEIQQLVLKTLAASVAIQIVQSVGCLQESFTGTLERCLENLEKSCRELEGNLSASDAVKQIIHAAYNIDLKTPTSFSIVHTFMDRLRKLLGSFSSPWSSTGQFNCTLQWQLQVVTNMIDSLSASKLAKTISAQFQEHVKSSHAAFQCAMRSLENQLSDQLEQTEEQRIAIRKKHAPRFARLALESTSLCDLIKWGMPKQIREIGRGQYGVVSSCEPWGKISPCAFKSVVPPDDKHWNDLAMEFYYTRTIPEHPRIVKLRGSVIDYKYGGGSSPAVLLLMNRMTKDLYCGLKSGLTWLKRLRIAIDVIEGIRYLHSQGLVHRDIKLKNVLLDDEDRAKLTDFGFCIPEAMMSGSIVGTPVHMAPELLSGRYDSSVDVYAFGILFWYICAGQVKLPSQFDQFQNKEQLWNSVRKGIRPECLTHFNEACWNLMEQCWSAEPSERPLLGNVQPQLEQIYKSVKYGLNQGKFPYSPGSVKSYASQDMCYNYTFMNFREY</sequence>
<reference evidence="18" key="2">
    <citation type="submission" date="2024-08" db="UniProtKB">
        <authorList>
            <consortium name="EnsemblMetazoa"/>
        </authorList>
    </citation>
    <scope>IDENTIFICATION</scope>
</reference>
<comment type="catalytic activity">
    <reaction evidence="15">
        <text>L-tyrosyl-[protein] + ATP = O-phospho-L-tyrosyl-[protein] + ADP + H(+)</text>
        <dbReference type="Rhea" id="RHEA:10596"/>
        <dbReference type="Rhea" id="RHEA-COMP:10136"/>
        <dbReference type="Rhea" id="RHEA-COMP:20101"/>
        <dbReference type="ChEBI" id="CHEBI:15378"/>
        <dbReference type="ChEBI" id="CHEBI:30616"/>
        <dbReference type="ChEBI" id="CHEBI:46858"/>
        <dbReference type="ChEBI" id="CHEBI:61978"/>
        <dbReference type="ChEBI" id="CHEBI:456216"/>
        <dbReference type="EC" id="2.7.12.1"/>
    </reaction>
</comment>
<dbReference type="GO" id="GO:0004713">
    <property type="term" value="F:protein tyrosine kinase activity"/>
    <property type="evidence" value="ECO:0007669"/>
    <property type="project" value="UniProtKB-KW"/>
</dbReference>
<dbReference type="PROSITE" id="PS50011">
    <property type="entry name" value="PROTEIN_KINASE_DOM"/>
    <property type="match status" value="1"/>
</dbReference>
<dbReference type="GO" id="GO:0044344">
    <property type="term" value="P:cellular response to fibroblast growth factor stimulus"/>
    <property type="evidence" value="ECO:0007669"/>
    <property type="project" value="TreeGrafter"/>
</dbReference>
<organism evidence="18 19">
    <name type="scientific">Dendroctonus ponderosae</name>
    <name type="common">Mountain pine beetle</name>
    <dbReference type="NCBI Taxonomy" id="77166"/>
    <lineage>
        <taxon>Eukaryota</taxon>
        <taxon>Metazoa</taxon>
        <taxon>Ecdysozoa</taxon>
        <taxon>Arthropoda</taxon>
        <taxon>Hexapoda</taxon>
        <taxon>Insecta</taxon>
        <taxon>Pterygota</taxon>
        <taxon>Neoptera</taxon>
        <taxon>Endopterygota</taxon>
        <taxon>Coleoptera</taxon>
        <taxon>Polyphaga</taxon>
        <taxon>Cucujiformia</taxon>
        <taxon>Curculionidae</taxon>
        <taxon>Scolytinae</taxon>
        <taxon>Dendroctonus</taxon>
    </lineage>
</organism>
<keyword evidence="19" id="KW-1185">Reference proteome</keyword>
<dbReference type="PROSITE" id="PS00108">
    <property type="entry name" value="PROTEIN_KINASE_ST"/>
    <property type="match status" value="1"/>
</dbReference>
<dbReference type="KEGG" id="dpa:109540962"/>
<evidence type="ECO:0000256" key="4">
    <source>
        <dbReference type="ARBA" id="ARBA00022527"/>
    </source>
</evidence>
<keyword evidence="6 16" id="KW-0547">Nucleotide-binding</keyword>
<dbReference type="RefSeq" id="XP_019765109.1">
    <property type="nucleotide sequence ID" value="XM_019909550.2"/>
</dbReference>
<proteinExistence type="predicted"/>
<evidence type="ECO:0000313" key="18">
    <source>
        <dbReference type="EnsemblMetazoa" id="XP_019765109.1"/>
    </source>
</evidence>
<dbReference type="InterPro" id="IPR051302">
    <property type="entry name" value="Dual_SerThr-Tyr_Kinase"/>
</dbReference>
<dbReference type="SUPFAM" id="SSF56112">
    <property type="entry name" value="Protein kinase-like (PK-like)"/>
    <property type="match status" value="1"/>
</dbReference>
<evidence type="ECO:0000256" key="7">
    <source>
        <dbReference type="ARBA" id="ARBA00022777"/>
    </source>
</evidence>
<dbReference type="GO" id="GO:0070374">
    <property type="term" value="P:positive regulation of ERK1 and ERK2 cascade"/>
    <property type="evidence" value="ECO:0007669"/>
    <property type="project" value="TreeGrafter"/>
</dbReference>
<evidence type="ECO:0000256" key="5">
    <source>
        <dbReference type="ARBA" id="ARBA00022679"/>
    </source>
</evidence>
<dbReference type="GeneID" id="109540962"/>
<evidence type="ECO:0000256" key="6">
    <source>
        <dbReference type="ARBA" id="ARBA00022741"/>
    </source>
</evidence>
<dbReference type="GO" id="GO:0004674">
    <property type="term" value="F:protein serine/threonine kinase activity"/>
    <property type="evidence" value="ECO:0007669"/>
    <property type="project" value="UniProtKB-KW"/>
</dbReference>
<keyword evidence="7" id="KW-0418">Kinase</keyword>
<comment type="subcellular location">
    <subcellularLocation>
        <location evidence="1">Cytoplasm</location>
    </subcellularLocation>
</comment>
<keyword evidence="4" id="KW-0723">Serine/threonine-protein kinase</keyword>